<proteinExistence type="predicted"/>
<name>A0A3B1CZY5_9ZZZZ</name>
<evidence type="ECO:0000313" key="1">
    <source>
        <dbReference type="EMBL" id="VAX34032.1"/>
    </source>
</evidence>
<sequence length="303" mass="35951">MAKWCTIAPILYSDIEEKFEIPSELGNGARLISIPAWLKEDTMTQYLDYSKRDRLMNYANYAIEVIYDADSYGAPDLDWEGKYPRSLQDRALETINLCNIAIWISNPCDFRYELIYDVYEHNGKWNFKSYNEYIGLKPHKKYMDHKLNMQDIQLSKSLLDVLIKIQRHSPVWVAIRSLWRALTEDTWEVRFLLMWIVLEGLFGPDDPREITYRLSQRLSLFLSSDDKNNAKPLYDVIKKVYGWRSKVVHGMRLNKLSDNDSDDILFNAEKWIRLSLFKILSDPKLLMNFNENRETYLDNIVFE</sequence>
<gene>
    <name evidence="1" type="ORF">MNBD_NITROSPIRAE03-896</name>
</gene>
<protein>
    <submittedName>
        <fullName evidence="1">Uncharacterized protein</fullName>
    </submittedName>
</protein>
<dbReference type="AlphaFoldDB" id="A0A3B1CZY5"/>
<dbReference type="EMBL" id="UOGI01000244">
    <property type="protein sequence ID" value="VAX34032.1"/>
    <property type="molecule type" value="Genomic_DNA"/>
</dbReference>
<accession>A0A3B1CZY5</accession>
<organism evidence="1">
    <name type="scientific">hydrothermal vent metagenome</name>
    <dbReference type="NCBI Taxonomy" id="652676"/>
    <lineage>
        <taxon>unclassified sequences</taxon>
        <taxon>metagenomes</taxon>
        <taxon>ecological metagenomes</taxon>
    </lineage>
</organism>
<reference evidence="1" key="1">
    <citation type="submission" date="2018-06" db="EMBL/GenBank/DDBJ databases">
        <authorList>
            <person name="Zhirakovskaya E."/>
        </authorList>
    </citation>
    <scope>NUCLEOTIDE SEQUENCE</scope>
</reference>